<sequence length="475" mass="49352">MAPLSVGARAPSTQGGAGAGSRLFAVRSRTRAINLTQAAEAVLCVSGSFDVVMEPQPGSPTSPPFSPGTTLWDNARAATPSEEMAEPDETKEEATELEPGRKSTASSSSASSADIPCNIDVVELVNPLAAVPPEPEVDEHGVEAKAVHSATPEDERAAPAVHGADDKPADCAMPEGGQAAPAVTVHNAEAKPDDWATWPEPPPPVVDDSFASSEGGGAAGAPAPLTEAPQVQTVSPANLGAAGAGAGAGAAGASGFDPGRIPASVFQHRTSVSQAEWSMASNESLFSIQGASDLYPGSRSHFDFYYDEAMAEAADSKLPSLAEGAEPGDAPESREFAAPGSAESTASAVGGNAKRAAVFRQHESGSGSSSSNFSFAFPILAETSPRKKDVVNSALYQPLEKEREQQQQPQLEPPVSAFMEMTTEEERRRSDTGCCCCGCCWFDCSWCCRCPWWRCGCCCSCSCPSFCRCSWCLCS</sequence>
<evidence type="ECO:0000256" key="1">
    <source>
        <dbReference type="SAM" id="MobiDB-lite"/>
    </source>
</evidence>
<accession>A0A811P9U1</accession>
<dbReference type="PANTHER" id="PTHR33673">
    <property type="entry name" value="SUPPRESSOR SRP40-LIKE PROTEIN"/>
    <property type="match status" value="1"/>
</dbReference>
<feature type="region of interest" description="Disordered" evidence="1">
    <location>
        <begin position="1"/>
        <end position="20"/>
    </location>
</feature>
<feature type="region of interest" description="Disordered" evidence="1">
    <location>
        <begin position="133"/>
        <end position="177"/>
    </location>
</feature>
<evidence type="ECO:0000313" key="3">
    <source>
        <dbReference type="Proteomes" id="UP000604825"/>
    </source>
</evidence>
<feature type="compositionally biased region" description="Low complexity" evidence="1">
    <location>
        <begin position="103"/>
        <end position="113"/>
    </location>
</feature>
<organism evidence="2 3">
    <name type="scientific">Miscanthus lutarioriparius</name>
    <dbReference type="NCBI Taxonomy" id="422564"/>
    <lineage>
        <taxon>Eukaryota</taxon>
        <taxon>Viridiplantae</taxon>
        <taxon>Streptophyta</taxon>
        <taxon>Embryophyta</taxon>
        <taxon>Tracheophyta</taxon>
        <taxon>Spermatophyta</taxon>
        <taxon>Magnoliopsida</taxon>
        <taxon>Liliopsida</taxon>
        <taxon>Poales</taxon>
        <taxon>Poaceae</taxon>
        <taxon>PACMAD clade</taxon>
        <taxon>Panicoideae</taxon>
        <taxon>Andropogonodae</taxon>
        <taxon>Andropogoneae</taxon>
        <taxon>Saccharinae</taxon>
        <taxon>Miscanthus</taxon>
    </lineage>
</organism>
<feature type="region of interest" description="Disordered" evidence="1">
    <location>
        <begin position="321"/>
        <end position="349"/>
    </location>
</feature>
<feature type="region of interest" description="Disordered" evidence="1">
    <location>
        <begin position="192"/>
        <end position="224"/>
    </location>
</feature>
<dbReference type="Proteomes" id="UP000604825">
    <property type="component" value="Unassembled WGS sequence"/>
</dbReference>
<keyword evidence="3" id="KW-1185">Reference proteome</keyword>
<feature type="region of interest" description="Disordered" evidence="1">
    <location>
        <begin position="78"/>
        <end position="114"/>
    </location>
</feature>
<comment type="caution">
    <text evidence="2">The sequence shown here is derived from an EMBL/GenBank/DDBJ whole genome shotgun (WGS) entry which is preliminary data.</text>
</comment>
<feature type="compositionally biased region" description="Basic and acidic residues" evidence="1">
    <location>
        <begin position="92"/>
        <end position="101"/>
    </location>
</feature>
<proteinExistence type="predicted"/>
<dbReference type="AlphaFoldDB" id="A0A811P9U1"/>
<protein>
    <submittedName>
        <fullName evidence="2">Uncharacterized protein</fullName>
    </submittedName>
</protein>
<feature type="compositionally biased region" description="Basic and acidic residues" evidence="1">
    <location>
        <begin position="138"/>
        <end position="169"/>
    </location>
</feature>
<dbReference type="EMBL" id="CAJGYO010000006">
    <property type="protein sequence ID" value="CAD6240257.1"/>
    <property type="molecule type" value="Genomic_DNA"/>
</dbReference>
<name>A0A811P9U1_9POAL</name>
<dbReference type="OrthoDB" id="676141at2759"/>
<gene>
    <name evidence="2" type="ORF">NCGR_LOCUS26887</name>
</gene>
<reference evidence="2" key="1">
    <citation type="submission" date="2020-10" db="EMBL/GenBank/DDBJ databases">
        <authorList>
            <person name="Han B."/>
            <person name="Lu T."/>
            <person name="Zhao Q."/>
            <person name="Huang X."/>
            <person name="Zhao Y."/>
        </authorList>
    </citation>
    <scope>NUCLEOTIDE SEQUENCE</scope>
</reference>
<evidence type="ECO:0000313" key="2">
    <source>
        <dbReference type="EMBL" id="CAD6240257.1"/>
    </source>
</evidence>
<dbReference type="PANTHER" id="PTHR33673:SF36">
    <property type="entry name" value="MYB-LIKE PROTEIN Q"/>
    <property type="match status" value="1"/>
</dbReference>